<comment type="caution">
    <text evidence="2">The sequence shown here is derived from an EMBL/GenBank/DDBJ whole genome shotgun (WGS) entry which is preliminary data.</text>
</comment>
<keyword evidence="3" id="KW-1185">Reference proteome</keyword>
<reference evidence="2 3" key="1">
    <citation type="journal article" date="2022" name="Int. J. Syst. Evol. Microbiol.">
        <title>Neobacillus kokaensis sp. nov., isolated from soil.</title>
        <authorList>
            <person name="Yuki K."/>
            <person name="Matsubara H."/>
            <person name="Yamaguchi S."/>
        </authorList>
    </citation>
    <scope>NUCLEOTIDE SEQUENCE [LARGE SCALE GENOMIC DNA]</scope>
    <source>
        <strain evidence="2 3">LOB 377</strain>
    </source>
</reference>
<dbReference type="Gene3D" id="3.30.1540.10">
    <property type="entry name" value="formyl-coa transferase, domain 3"/>
    <property type="match status" value="1"/>
</dbReference>
<dbReference type="InterPro" id="IPR050483">
    <property type="entry name" value="CoA-transferase_III_domain"/>
</dbReference>
<name>A0ABQ3N2M1_9BACI</name>
<dbReference type="Gene3D" id="3.40.50.10540">
    <property type="entry name" value="Crotonobetainyl-coa:carnitine coa-transferase, domain 1"/>
    <property type="match status" value="1"/>
</dbReference>
<organism evidence="2 3">
    <name type="scientific">Neobacillus kokaensis</name>
    <dbReference type="NCBI Taxonomy" id="2759023"/>
    <lineage>
        <taxon>Bacteria</taxon>
        <taxon>Bacillati</taxon>
        <taxon>Bacillota</taxon>
        <taxon>Bacilli</taxon>
        <taxon>Bacillales</taxon>
        <taxon>Bacillaceae</taxon>
        <taxon>Neobacillus</taxon>
    </lineage>
</organism>
<keyword evidence="1" id="KW-0808">Transferase</keyword>
<dbReference type="PANTHER" id="PTHR48207:SF3">
    <property type="entry name" value="SUCCINATE--HYDROXYMETHYLGLUTARATE COA-TRANSFERASE"/>
    <property type="match status" value="1"/>
</dbReference>
<sequence length="411" mass="46138">MSSFPLEGIRILDLSMWWSGPMCTSYLGALGAEVIKIESIQFPDGFRYTMAPPGEKDWWELGPQWNAANLNKLGLTLNMNDPEGIELFKELVTKSDVVIENFSPRVMENFGLSYEELCKVNPRIIFVSMPAYGRTGPYRNKPGFAYTFEILSGIAQTNGYPNENPMIISGVGDVIASFHTAFALLAALEYRQRTGKGQFIEVAQAEACANLIGQPIADVSMNSRNWGRVGNRQPNMAPHGVYRCKGEDSWVAISIRNDDEWEKFCKVIDSPLLAKDERFQTIVGRCEYQDELDGLIEKWTLQLGHYDAANLLQKAGICAGPVLEVDEMEEDPFLQGMYQEVSRDLTGTHAFPSWPVKFSSTRLEHHSPAPKLGQHNDYVLKGILGRSDEQIKKFEQREIIGVEPLGAKMNK</sequence>
<evidence type="ECO:0000313" key="3">
    <source>
        <dbReference type="Proteomes" id="UP000637074"/>
    </source>
</evidence>
<gene>
    <name evidence="2" type="ORF">AM1BK_03180</name>
</gene>
<dbReference type="EMBL" id="BNDS01000001">
    <property type="protein sequence ID" value="GHH96775.1"/>
    <property type="molecule type" value="Genomic_DNA"/>
</dbReference>
<dbReference type="Pfam" id="PF02515">
    <property type="entry name" value="CoA_transf_3"/>
    <property type="match status" value="1"/>
</dbReference>
<dbReference type="InterPro" id="IPR023606">
    <property type="entry name" value="CoA-Trfase_III_dom_1_sf"/>
</dbReference>
<proteinExistence type="predicted"/>
<dbReference type="Proteomes" id="UP000637074">
    <property type="component" value="Unassembled WGS sequence"/>
</dbReference>
<evidence type="ECO:0000256" key="1">
    <source>
        <dbReference type="ARBA" id="ARBA00022679"/>
    </source>
</evidence>
<protein>
    <recommendedName>
        <fullName evidence="4">CoA transferase</fullName>
    </recommendedName>
</protein>
<dbReference type="RefSeq" id="WP_191269022.1">
    <property type="nucleotide sequence ID" value="NZ_BNDS01000001.1"/>
</dbReference>
<dbReference type="PANTHER" id="PTHR48207">
    <property type="entry name" value="SUCCINATE--HYDROXYMETHYLGLUTARATE COA-TRANSFERASE"/>
    <property type="match status" value="1"/>
</dbReference>
<evidence type="ECO:0000313" key="2">
    <source>
        <dbReference type="EMBL" id="GHH96775.1"/>
    </source>
</evidence>
<evidence type="ECO:0008006" key="4">
    <source>
        <dbReference type="Google" id="ProtNLM"/>
    </source>
</evidence>
<accession>A0ABQ3N2M1</accession>
<dbReference type="InterPro" id="IPR044855">
    <property type="entry name" value="CoA-Trfase_III_dom3_sf"/>
</dbReference>
<dbReference type="SUPFAM" id="SSF89796">
    <property type="entry name" value="CoA-transferase family III (CaiB/BaiF)"/>
    <property type="match status" value="1"/>
</dbReference>
<dbReference type="InterPro" id="IPR003673">
    <property type="entry name" value="CoA-Trfase_fam_III"/>
</dbReference>